<dbReference type="GO" id="GO:0007187">
    <property type="term" value="P:G protein-coupled receptor signaling pathway, coupled to cyclic nucleotide second messenger"/>
    <property type="evidence" value="ECO:0000318"/>
    <property type="project" value="GO_Central"/>
</dbReference>
<dbReference type="GeneID" id="105440540"/>
<dbReference type="FunCoup" id="A0A7M7HHQ5">
    <property type="interactions" value="1069"/>
</dbReference>
<feature type="transmembrane region" description="Helical" evidence="11">
    <location>
        <begin position="88"/>
        <end position="109"/>
    </location>
</feature>
<keyword evidence="6 11" id="KW-0472">Membrane</keyword>
<dbReference type="OMA" id="WTHSGRV"/>
<feature type="transmembrane region" description="Helical" evidence="11">
    <location>
        <begin position="169"/>
        <end position="193"/>
    </location>
</feature>
<dbReference type="AlphaFoldDB" id="A0A7M7HHQ5"/>
<sequence>MKVTMATTWTSTLHPTEAILNNYLTNNNNTALPLNTETDYNNNDVVSDGGLSWPVLLLIPIILCTIIGNLLVCLAISRDRRLHNLTNLFLFSMAIADLLVALLVMPFGLTKDLLGHWSMGLSMCDIWTTMDVFCCTSSILHMCTISIDRYLAISDPLRNKRQPRTRRGIIIKICIVWACAAGLSSPLCIMGFLQPATVLNNGQCAVTNIHFMIYGSVVAFFIPLCIVIITYCLTTYTLYKKMKLCKEGETSDMIHNKDKQKTYPRFVLQMAKRNGFEPVKDTKCDTSSIESLPTPKECRLSQSSLSSINSDNSGLKPNATHLSLRRTMSHQGRSGMKRLSTEQRASKVLGLVFTTFVVGWTPFFVANIIGALCPSCALDATVFTICTWIGWGSSMVNPFIYTAFNVRFRQAFIGLLSCNRYYTLPKRNPFKISERGRERGPDRSIPMRRKFVAYDGSMNRNGNTLWSLPEASQ</sequence>
<keyword evidence="5 10" id="KW-0297">G-protein coupled receptor</keyword>
<dbReference type="FunFam" id="1.20.1070.10:FF:000523">
    <property type="entry name" value="5-hydroxytryptamine receptor 2B"/>
    <property type="match status" value="1"/>
</dbReference>
<dbReference type="RefSeq" id="XP_011669144.2">
    <property type="nucleotide sequence ID" value="XM_011670842.2"/>
</dbReference>
<evidence type="ECO:0000256" key="10">
    <source>
        <dbReference type="RuleBase" id="RU000688"/>
    </source>
</evidence>
<feature type="transmembrane region" description="Helical" evidence="11">
    <location>
        <begin position="348"/>
        <end position="370"/>
    </location>
</feature>
<organism evidence="13 14">
    <name type="scientific">Strongylocentrotus purpuratus</name>
    <name type="common">Purple sea urchin</name>
    <dbReference type="NCBI Taxonomy" id="7668"/>
    <lineage>
        <taxon>Eukaryota</taxon>
        <taxon>Metazoa</taxon>
        <taxon>Echinodermata</taxon>
        <taxon>Eleutherozoa</taxon>
        <taxon>Echinozoa</taxon>
        <taxon>Echinoidea</taxon>
        <taxon>Euechinoidea</taxon>
        <taxon>Echinacea</taxon>
        <taxon>Camarodonta</taxon>
        <taxon>Echinidea</taxon>
        <taxon>Strongylocentrotidae</taxon>
        <taxon>Strongylocentrotus</taxon>
    </lineage>
</organism>
<comment type="subcellular location">
    <subcellularLocation>
        <location evidence="1">Cell membrane</location>
        <topology evidence="1">Multi-pass membrane protein</topology>
    </subcellularLocation>
</comment>
<dbReference type="Gene3D" id="1.20.1070.10">
    <property type="entry name" value="Rhodopsin 7-helix transmembrane proteins"/>
    <property type="match status" value="1"/>
</dbReference>
<protein>
    <recommendedName>
        <fullName evidence="12">G-protein coupled receptors family 1 profile domain-containing protein</fullName>
    </recommendedName>
</protein>
<evidence type="ECO:0000259" key="12">
    <source>
        <dbReference type="PROSITE" id="PS50262"/>
    </source>
</evidence>
<evidence type="ECO:0000313" key="14">
    <source>
        <dbReference type="Proteomes" id="UP000007110"/>
    </source>
</evidence>
<dbReference type="GO" id="GO:0007268">
    <property type="term" value="P:chemical synaptic transmission"/>
    <property type="evidence" value="ECO:0000318"/>
    <property type="project" value="GO_Central"/>
</dbReference>
<dbReference type="Pfam" id="PF00001">
    <property type="entry name" value="7tm_1"/>
    <property type="match status" value="1"/>
</dbReference>
<evidence type="ECO:0000256" key="9">
    <source>
        <dbReference type="ARBA" id="ARBA00023224"/>
    </source>
</evidence>
<evidence type="ECO:0000256" key="4">
    <source>
        <dbReference type="ARBA" id="ARBA00022989"/>
    </source>
</evidence>
<accession>A0A7M7HHQ5</accession>
<evidence type="ECO:0000256" key="2">
    <source>
        <dbReference type="ARBA" id="ARBA00022475"/>
    </source>
</evidence>
<feature type="transmembrane region" description="Helical" evidence="11">
    <location>
        <begin position="382"/>
        <end position="404"/>
    </location>
</feature>
<dbReference type="EnsemblMetazoa" id="XM_011670843">
    <property type="protein sequence ID" value="XP_011669145"/>
    <property type="gene ID" value="LOC105440540"/>
</dbReference>
<evidence type="ECO:0000256" key="11">
    <source>
        <dbReference type="SAM" id="Phobius"/>
    </source>
</evidence>
<dbReference type="Proteomes" id="UP000007110">
    <property type="component" value="Unassembled WGS sequence"/>
</dbReference>
<name>A0A7M7HHQ5_STRPU</name>
<dbReference type="PANTHER" id="PTHR24248:SF125">
    <property type="entry name" value="DOPAMINE D2-LIKE RECEPTOR"/>
    <property type="match status" value="1"/>
</dbReference>
<proteinExistence type="inferred from homology"/>
<evidence type="ECO:0000256" key="1">
    <source>
        <dbReference type="ARBA" id="ARBA00004651"/>
    </source>
</evidence>
<dbReference type="PRINTS" id="PR00242">
    <property type="entry name" value="DOPAMINER"/>
</dbReference>
<evidence type="ECO:0000256" key="7">
    <source>
        <dbReference type="ARBA" id="ARBA00023157"/>
    </source>
</evidence>
<keyword evidence="7" id="KW-1015">Disulfide bond</keyword>
<dbReference type="InterPro" id="IPR017452">
    <property type="entry name" value="GPCR_Rhodpsn_7TM"/>
</dbReference>
<keyword evidence="3 10" id="KW-0812">Transmembrane</keyword>
<keyword evidence="4 11" id="KW-1133">Transmembrane helix</keyword>
<keyword evidence="9 10" id="KW-0807">Transducer</keyword>
<keyword evidence="2" id="KW-1003">Cell membrane</keyword>
<dbReference type="InterPro" id="IPR000929">
    <property type="entry name" value="Dopamine_rcpt"/>
</dbReference>
<dbReference type="GO" id="GO:0051378">
    <property type="term" value="F:serotonin binding"/>
    <property type="evidence" value="ECO:0000318"/>
    <property type="project" value="GO_Central"/>
</dbReference>
<dbReference type="PROSITE" id="PS50262">
    <property type="entry name" value="G_PROTEIN_RECEP_F1_2"/>
    <property type="match status" value="1"/>
</dbReference>
<dbReference type="GO" id="GO:0030594">
    <property type="term" value="F:neurotransmitter receptor activity"/>
    <property type="evidence" value="ECO:0000318"/>
    <property type="project" value="GO_Central"/>
</dbReference>
<reference evidence="13" key="2">
    <citation type="submission" date="2021-01" db="UniProtKB">
        <authorList>
            <consortium name="EnsemblMetazoa"/>
        </authorList>
    </citation>
    <scope>IDENTIFICATION</scope>
</reference>
<dbReference type="RefSeq" id="XP_011669145.2">
    <property type="nucleotide sequence ID" value="XM_011670843.2"/>
</dbReference>
<dbReference type="PROSITE" id="PS00237">
    <property type="entry name" value="G_PROTEIN_RECEP_F1_1"/>
    <property type="match status" value="1"/>
</dbReference>
<dbReference type="EnsemblMetazoa" id="XM_011670842">
    <property type="protein sequence ID" value="XP_011669144"/>
    <property type="gene ID" value="LOC105440540"/>
</dbReference>
<feature type="transmembrane region" description="Helical" evidence="11">
    <location>
        <begin position="129"/>
        <end position="148"/>
    </location>
</feature>
<dbReference type="SUPFAM" id="SSF81321">
    <property type="entry name" value="Family A G protein-coupled receptor-like"/>
    <property type="match status" value="1"/>
</dbReference>
<feature type="domain" description="G-protein coupled receptors family 1 profile" evidence="12">
    <location>
        <begin position="68"/>
        <end position="401"/>
    </location>
</feature>
<dbReference type="GO" id="GO:0030425">
    <property type="term" value="C:dendrite"/>
    <property type="evidence" value="ECO:0000318"/>
    <property type="project" value="GO_Central"/>
</dbReference>
<reference evidence="14" key="1">
    <citation type="submission" date="2015-02" db="EMBL/GenBank/DDBJ databases">
        <title>Genome sequencing for Strongylocentrotus purpuratus.</title>
        <authorList>
            <person name="Murali S."/>
            <person name="Liu Y."/>
            <person name="Vee V."/>
            <person name="English A."/>
            <person name="Wang M."/>
            <person name="Skinner E."/>
            <person name="Han Y."/>
            <person name="Muzny D.M."/>
            <person name="Worley K.C."/>
            <person name="Gibbs R.A."/>
        </authorList>
    </citation>
    <scope>NUCLEOTIDE SEQUENCE</scope>
</reference>
<comment type="similarity">
    <text evidence="10">Belongs to the G-protein coupled receptor 1 family.</text>
</comment>
<evidence type="ECO:0000256" key="3">
    <source>
        <dbReference type="ARBA" id="ARBA00022692"/>
    </source>
</evidence>
<dbReference type="GO" id="GO:0045202">
    <property type="term" value="C:synapse"/>
    <property type="evidence" value="ECO:0007669"/>
    <property type="project" value="GOC"/>
</dbReference>
<feature type="transmembrane region" description="Helical" evidence="11">
    <location>
        <begin position="213"/>
        <end position="233"/>
    </location>
</feature>
<dbReference type="InterPro" id="IPR000276">
    <property type="entry name" value="GPCR_Rhodpsn"/>
</dbReference>
<feature type="transmembrane region" description="Helical" evidence="11">
    <location>
        <begin position="51"/>
        <end position="76"/>
    </location>
</feature>
<dbReference type="PRINTS" id="PR00237">
    <property type="entry name" value="GPCRRHODOPSN"/>
</dbReference>
<evidence type="ECO:0000313" key="13">
    <source>
        <dbReference type="EnsemblMetazoa" id="XP_011669145"/>
    </source>
</evidence>
<dbReference type="SMR" id="A0A7M7HHQ5"/>
<evidence type="ECO:0000256" key="8">
    <source>
        <dbReference type="ARBA" id="ARBA00023170"/>
    </source>
</evidence>
<keyword evidence="8 10" id="KW-0675">Receptor</keyword>
<dbReference type="OrthoDB" id="10034726at2759"/>
<dbReference type="GO" id="GO:0007210">
    <property type="term" value="P:serotonin receptor signaling pathway"/>
    <property type="evidence" value="ECO:0000318"/>
    <property type="project" value="GO_Central"/>
</dbReference>
<dbReference type="GO" id="GO:0005886">
    <property type="term" value="C:plasma membrane"/>
    <property type="evidence" value="ECO:0000318"/>
    <property type="project" value="GO_Central"/>
</dbReference>
<dbReference type="GO" id="GO:0004993">
    <property type="term" value="F:G protein-coupled serotonin receptor activity"/>
    <property type="evidence" value="ECO:0000318"/>
    <property type="project" value="GO_Central"/>
</dbReference>
<dbReference type="PANTHER" id="PTHR24248">
    <property type="entry name" value="ADRENERGIC RECEPTOR-RELATED G-PROTEIN COUPLED RECEPTOR"/>
    <property type="match status" value="1"/>
</dbReference>
<evidence type="ECO:0000256" key="6">
    <source>
        <dbReference type="ARBA" id="ARBA00023136"/>
    </source>
</evidence>
<dbReference type="KEGG" id="spu:105440540"/>
<dbReference type="InParanoid" id="A0A7M7HHQ5"/>
<dbReference type="SMART" id="SM01381">
    <property type="entry name" value="7TM_GPCR_Srsx"/>
    <property type="match status" value="1"/>
</dbReference>
<evidence type="ECO:0000256" key="5">
    <source>
        <dbReference type="ARBA" id="ARBA00023040"/>
    </source>
</evidence>
<keyword evidence="14" id="KW-1185">Reference proteome</keyword>